<dbReference type="STRING" id="546364.SAMN04489730_8388"/>
<evidence type="ECO:0000313" key="2">
    <source>
        <dbReference type="EMBL" id="SFW92107.1"/>
    </source>
</evidence>
<accession>A0A1K1T684</accession>
<dbReference type="RefSeq" id="WP_143168808.1">
    <property type="nucleotide sequence ID" value="NZ_FPJG01000006.1"/>
</dbReference>
<reference evidence="3" key="1">
    <citation type="submission" date="2016-11" db="EMBL/GenBank/DDBJ databases">
        <authorList>
            <person name="Varghese N."/>
            <person name="Submissions S."/>
        </authorList>
    </citation>
    <scope>NUCLEOTIDE SEQUENCE [LARGE SCALE GENOMIC DNA]</scope>
    <source>
        <strain evidence="3">DSM 44671</strain>
    </source>
</reference>
<dbReference type="Pfam" id="PF12770">
    <property type="entry name" value="CHAT"/>
    <property type="match status" value="1"/>
</dbReference>
<organism evidence="2 3">
    <name type="scientific">Amycolatopsis australiensis</name>
    <dbReference type="NCBI Taxonomy" id="546364"/>
    <lineage>
        <taxon>Bacteria</taxon>
        <taxon>Bacillati</taxon>
        <taxon>Actinomycetota</taxon>
        <taxon>Actinomycetes</taxon>
        <taxon>Pseudonocardiales</taxon>
        <taxon>Pseudonocardiaceae</taxon>
        <taxon>Amycolatopsis</taxon>
    </lineage>
</organism>
<dbReference type="EMBL" id="FPJG01000006">
    <property type="protein sequence ID" value="SFW92107.1"/>
    <property type="molecule type" value="Genomic_DNA"/>
</dbReference>
<evidence type="ECO:0000259" key="1">
    <source>
        <dbReference type="Pfam" id="PF12770"/>
    </source>
</evidence>
<sequence>MNERRWSAAEIRAEADRLTVIADHDPAVADPVALGAVGYLLLDILDNTHPDFDARLEQAIRLLRHGVEFAPADPLAHAWRTSLSVAYAHRASVGDGAEWEEALGWAEAAVATAGNPDEHAEAVLELANTHVTRLESGWDDENSSDAERIAELDKVSAILRGFDGTLGDAVDQACLDLQSARLLAARFEVLAEQADLDRALALFDTALPLLPPGHPDLPAGWSLLAELRHSQYLRSEDEAHLEAGVAAAVRAVESTEYADPVRPDRHLLLARLLLTRNDLRESPDPDDRDRLIDSLSVAVTGDVGAYTWYVLGDELLDRGRENQDAADLRAAAHWLRCYAQQQDSSGEDAWLAWSLLTEAHSRLFEITGEPEHADLTVECATRTLGFPMPRHDLVEEMHWRRLVTVFQDGDRPDLAAYVAEHPVLDWLRAAQRTVEEGRDGEATETTELLAFTVGLSWFRMMMVAPNQVVVYPADLFELLETMEPLFRSAVEISDLEDDLVLLLDTMGEIVANMRRVLDRDGTADFTNLQRVLAHPELGEERHDLIAAVAMLLFMAGSVSGSIRALDAGIDLLGRVEQRATDAEKRREAEALACVFRVFRAFNLRVKPARLFVLGRRAWELLAELPHSPGIAPVLLMFDVFMRPLTRMAGAEPLPPLHPVVAEEAWMRHLLEPFTVSEDLLNATARNDAAGVRAICDRLDRLAEASVDRDVTMAVHGMRAAALDQLSKMEPGNRDVLDKTIDAYTRAVELPAEGSPVLEDPLFSLAEALRRRRGPGDLARSREIGIEIVTNAGWRVLLQSGSAEAVEVARTAVPAVQELVAWCLSDGATADLVRTLDSRRSLVLRAANTTRSVAARLIALGHADLAEEWETAGGVEEALLPEHGGPGTGWGVLRRKVLTALTKDPDGLVTPPTIEELQKTLRTQGSDVLAYLVPANGRHEAVAVMIPARGEPVVRMLPDLGMGIPVERYQAAYDAWDNAADRKGPEYDTWRHTLRSVCEWAWRAVAGNLLEFGRRHAGDRDPRIVLVPIGILGLVPWHAAWRPIGGRDRYLVQDATISYAPSGRLFCEAVERPEILSHNAVLVGNPGRNLLAGAVEAKAIRDACYEQGVFLGGTGQAPRRWTPSPDGRGTPEEILERLRSPLRVLHLACHAVANVREPLRSSIELAGAPRSDLSAAELLELSPTRPLELSVVVLAGCTTHVTGVDYDEALSLSTTFLAIGARTVVGSLWLVPAGWATAHMMFLFHHNLCHQRLPPAEALRKAQIGMLESEPRALRSMPEELKELRRSDAGEFAIEHWAGFTHQGC</sequence>
<dbReference type="OrthoDB" id="4149784at2"/>
<name>A0A1K1T684_9PSEU</name>
<proteinExistence type="predicted"/>
<keyword evidence="3" id="KW-1185">Reference proteome</keyword>
<dbReference type="InterPro" id="IPR011990">
    <property type="entry name" value="TPR-like_helical_dom_sf"/>
</dbReference>
<evidence type="ECO:0000313" key="3">
    <source>
        <dbReference type="Proteomes" id="UP000182740"/>
    </source>
</evidence>
<dbReference type="InterPro" id="IPR024983">
    <property type="entry name" value="CHAT_dom"/>
</dbReference>
<dbReference type="Proteomes" id="UP000182740">
    <property type="component" value="Unassembled WGS sequence"/>
</dbReference>
<dbReference type="Gene3D" id="1.25.40.10">
    <property type="entry name" value="Tetratricopeptide repeat domain"/>
    <property type="match status" value="1"/>
</dbReference>
<gene>
    <name evidence="2" type="ORF">SAMN04489730_8388</name>
</gene>
<protein>
    <submittedName>
        <fullName evidence="2">CHAT domain-containing protein</fullName>
    </submittedName>
</protein>
<feature type="domain" description="CHAT" evidence="1">
    <location>
        <begin position="999"/>
        <end position="1303"/>
    </location>
</feature>